<dbReference type="Gene3D" id="3.30.70.1350">
    <property type="entry name" value="Cation efflux protein, cytoplasmic domain"/>
    <property type="match status" value="1"/>
</dbReference>
<sequence>MLIVSIGLEGFSLRTAVKESAARRGDLSWPQFIRRTKAPELVVVLLEDLGALLGLAFALLGVTMAVVTGNGTWDAVGTPAIGVLLILIAVVLATQTTSLLIGEAADPVMADRIETALVAGSGVVSVIHLRTSHLSPDELLVTAKIEIDGTGTARDVVATINDAEARVRAAVPYDCLIYLEPDFRHET</sequence>
<keyword evidence="2" id="KW-0812">Transmembrane</keyword>
<proteinExistence type="predicted"/>
<organism evidence="4 5">
    <name type="scientific">Virgisporangium ochraceum</name>
    <dbReference type="NCBI Taxonomy" id="65505"/>
    <lineage>
        <taxon>Bacteria</taxon>
        <taxon>Bacillati</taxon>
        <taxon>Actinomycetota</taxon>
        <taxon>Actinomycetes</taxon>
        <taxon>Micromonosporales</taxon>
        <taxon>Micromonosporaceae</taxon>
        <taxon>Virgisporangium</taxon>
    </lineage>
</organism>
<dbReference type="InterPro" id="IPR036837">
    <property type="entry name" value="Cation_efflux_CTD_sf"/>
</dbReference>
<keyword evidence="1" id="KW-0813">Transport</keyword>
<keyword evidence="2" id="KW-0472">Membrane</keyword>
<keyword evidence="2" id="KW-1133">Transmembrane helix</keyword>
<dbReference type="InterPro" id="IPR040177">
    <property type="entry name" value="SLC30A9"/>
</dbReference>
<evidence type="ECO:0000256" key="1">
    <source>
        <dbReference type="ARBA" id="ARBA00022448"/>
    </source>
</evidence>
<feature type="transmembrane region" description="Helical" evidence="2">
    <location>
        <begin position="41"/>
        <end position="67"/>
    </location>
</feature>
<feature type="domain" description="Cation efflux protein cytoplasmic" evidence="3">
    <location>
        <begin position="108"/>
        <end position="181"/>
    </location>
</feature>
<dbReference type="GO" id="GO:0008324">
    <property type="term" value="F:monoatomic cation transmembrane transporter activity"/>
    <property type="evidence" value="ECO:0007669"/>
    <property type="project" value="InterPro"/>
</dbReference>
<name>A0A8J4EH63_9ACTN</name>
<dbReference type="AlphaFoldDB" id="A0A8J4EH63"/>
<evidence type="ECO:0000256" key="2">
    <source>
        <dbReference type="SAM" id="Phobius"/>
    </source>
</evidence>
<accession>A0A8J4EH63</accession>
<keyword evidence="5" id="KW-1185">Reference proteome</keyword>
<evidence type="ECO:0000313" key="5">
    <source>
        <dbReference type="Proteomes" id="UP000635606"/>
    </source>
</evidence>
<comment type="caution">
    <text evidence="4">The sequence shown here is derived from an EMBL/GenBank/DDBJ whole genome shotgun (WGS) entry which is preliminary data.</text>
</comment>
<dbReference type="EMBL" id="BOPH01000093">
    <property type="protein sequence ID" value="GIJ71877.1"/>
    <property type="molecule type" value="Genomic_DNA"/>
</dbReference>
<dbReference type="GO" id="GO:0006829">
    <property type="term" value="P:zinc ion transport"/>
    <property type="evidence" value="ECO:0007669"/>
    <property type="project" value="InterPro"/>
</dbReference>
<dbReference type="Proteomes" id="UP000635606">
    <property type="component" value="Unassembled WGS sequence"/>
</dbReference>
<evidence type="ECO:0000313" key="4">
    <source>
        <dbReference type="EMBL" id="GIJ71877.1"/>
    </source>
</evidence>
<dbReference type="PANTHER" id="PTHR13414">
    <property type="entry name" value="HUEL-CATION TRANSPORTER"/>
    <property type="match status" value="1"/>
</dbReference>
<dbReference type="Pfam" id="PF16916">
    <property type="entry name" value="ZT_dimer"/>
    <property type="match status" value="1"/>
</dbReference>
<reference evidence="4" key="1">
    <citation type="submission" date="2021-01" db="EMBL/GenBank/DDBJ databases">
        <title>Whole genome shotgun sequence of Virgisporangium ochraceum NBRC 16418.</title>
        <authorList>
            <person name="Komaki H."/>
            <person name="Tamura T."/>
        </authorList>
    </citation>
    <scope>NUCLEOTIDE SEQUENCE</scope>
    <source>
        <strain evidence="4">NBRC 16418</strain>
    </source>
</reference>
<feature type="transmembrane region" description="Helical" evidence="2">
    <location>
        <begin position="79"/>
        <end position="102"/>
    </location>
</feature>
<dbReference type="InterPro" id="IPR027470">
    <property type="entry name" value="Cation_efflux_CTD"/>
</dbReference>
<gene>
    <name evidence="4" type="ORF">Voc01_067940</name>
</gene>
<dbReference type="SUPFAM" id="SSF160240">
    <property type="entry name" value="Cation efflux protein cytoplasmic domain-like"/>
    <property type="match status" value="1"/>
</dbReference>
<protein>
    <recommendedName>
        <fullName evidence="3">Cation efflux protein cytoplasmic domain-containing protein</fullName>
    </recommendedName>
</protein>
<dbReference type="PANTHER" id="PTHR13414:SF9">
    <property type="entry name" value="PROTON-COUPLED ZINC ANTIPORTER SLC30A9, MITOCHONDRIAL"/>
    <property type="match status" value="1"/>
</dbReference>
<evidence type="ECO:0000259" key="3">
    <source>
        <dbReference type="Pfam" id="PF16916"/>
    </source>
</evidence>